<dbReference type="AlphaFoldDB" id="A0A6A4I4R5"/>
<organism evidence="6 7">
    <name type="scientific">Gymnopus androsaceus JB14</name>
    <dbReference type="NCBI Taxonomy" id="1447944"/>
    <lineage>
        <taxon>Eukaryota</taxon>
        <taxon>Fungi</taxon>
        <taxon>Dikarya</taxon>
        <taxon>Basidiomycota</taxon>
        <taxon>Agaricomycotina</taxon>
        <taxon>Agaricomycetes</taxon>
        <taxon>Agaricomycetidae</taxon>
        <taxon>Agaricales</taxon>
        <taxon>Marasmiineae</taxon>
        <taxon>Omphalotaceae</taxon>
        <taxon>Gymnopus</taxon>
    </lineage>
</organism>
<accession>A0A6A4I4R5</accession>
<gene>
    <name evidence="6" type="ORF">BT96DRAFT_851251</name>
</gene>
<evidence type="ECO:0000256" key="1">
    <source>
        <dbReference type="ARBA" id="ARBA00022723"/>
    </source>
</evidence>
<evidence type="ECO:0000256" key="4">
    <source>
        <dbReference type="PROSITE-ProRule" id="PRU00134"/>
    </source>
</evidence>
<dbReference type="InterPro" id="IPR002893">
    <property type="entry name" value="Znf_MYND"/>
</dbReference>
<dbReference type="PROSITE" id="PS50865">
    <property type="entry name" value="ZF_MYND_2"/>
    <property type="match status" value="1"/>
</dbReference>
<keyword evidence="2 4" id="KW-0863">Zinc-finger</keyword>
<evidence type="ECO:0000313" key="6">
    <source>
        <dbReference type="EMBL" id="KAE9406912.1"/>
    </source>
</evidence>
<proteinExistence type="predicted"/>
<sequence>MYCEEESCQNIEPKFRCSGCRYTLYCSEQCQQKDWRQHKKGCMIQRELNKFNDRESQKPKPRPRNTHCTGCNVKFTEDYPSEQDCPHCGYTTCESCACHHSRGTCSCKGSNFGSPYCPRVPKHYHAYSGDYHPDARELSYEGIGTEELVKILEPEVRVCNNCGETKRCLKPGMARLFY</sequence>
<protein>
    <recommendedName>
        <fullName evidence="5">MYND-type domain-containing protein</fullName>
    </recommendedName>
</protein>
<keyword evidence="7" id="KW-1185">Reference proteome</keyword>
<evidence type="ECO:0000256" key="3">
    <source>
        <dbReference type="ARBA" id="ARBA00022833"/>
    </source>
</evidence>
<dbReference type="Pfam" id="PF01753">
    <property type="entry name" value="zf-MYND"/>
    <property type="match status" value="1"/>
</dbReference>
<evidence type="ECO:0000313" key="7">
    <source>
        <dbReference type="Proteomes" id="UP000799118"/>
    </source>
</evidence>
<dbReference type="PROSITE" id="PS01360">
    <property type="entry name" value="ZF_MYND_1"/>
    <property type="match status" value="1"/>
</dbReference>
<dbReference type="OrthoDB" id="432970at2759"/>
<keyword evidence="1" id="KW-0479">Metal-binding</keyword>
<dbReference type="SUPFAM" id="SSF144232">
    <property type="entry name" value="HIT/MYND zinc finger-like"/>
    <property type="match status" value="1"/>
</dbReference>
<evidence type="ECO:0000259" key="5">
    <source>
        <dbReference type="PROSITE" id="PS50865"/>
    </source>
</evidence>
<keyword evidence="3" id="KW-0862">Zinc</keyword>
<dbReference type="Gene3D" id="6.10.140.2220">
    <property type="match status" value="1"/>
</dbReference>
<dbReference type="Proteomes" id="UP000799118">
    <property type="component" value="Unassembled WGS sequence"/>
</dbReference>
<dbReference type="EMBL" id="ML769399">
    <property type="protein sequence ID" value="KAE9406912.1"/>
    <property type="molecule type" value="Genomic_DNA"/>
</dbReference>
<reference evidence="6" key="1">
    <citation type="journal article" date="2019" name="Environ. Microbiol.">
        <title>Fungal ecological strategies reflected in gene transcription - a case study of two litter decomposers.</title>
        <authorList>
            <person name="Barbi F."/>
            <person name="Kohler A."/>
            <person name="Barry K."/>
            <person name="Baskaran P."/>
            <person name="Daum C."/>
            <person name="Fauchery L."/>
            <person name="Ihrmark K."/>
            <person name="Kuo A."/>
            <person name="LaButti K."/>
            <person name="Lipzen A."/>
            <person name="Morin E."/>
            <person name="Grigoriev I.V."/>
            <person name="Henrissat B."/>
            <person name="Lindahl B."/>
            <person name="Martin F."/>
        </authorList>
    </citation>
    <scope>NUCLEOTIDE SEQUENCE</scope>
    <source>
        <strain evidence="6">JB14</strain>
    </source>
</reference>
<name>A0A6A4I4R5_9AGAR</name>
<dbReference type="GO" id="GO:0008270">
    <property type="term" value="F:zinc ion binding"/>
    <property type="evidence" value="ECO:0007669"/>
    <property type="project" value="UniProtKB-KW"/>
</dbReference>
<feature type="domain" description="MYND-type" evidence="5">
    <location>
        <begin position="1"/>
        <end position="42"/>
    </location>
</feature>
<evidence type="ECO:0000256" key="2">
    <source>
        <dbReference type="ARBA" id="ARBA00022771"/>
    </source>
</evidence>